<dbReference type="SUPFAM" id="SSF52980">
    <property type="entry name" value="Restriction endonuclease-like"/>
    <property type="match status" value="1"/>
</dbReference>
<dbReference type="CDD" id="cd06260">
    <property type="entry name" value="DUF820-like"/>
    <property type="match status" value="1"/>
</dbReference>
<dbReference type="InterPro" id="IPR012296">
    <property type="entry name" value="Nuclease_put_TT1808"/>
</dbReference>
<dbReference type="Proteomes" id="UP000249396">
    <property type="component" value="Unassembled WGS sequence"/>
</dbReference>
<comment type="caution">
    <text evidence="2">The sequence shown here is derived from an EMBL/GenBank/DDBJ whole genome shotgun (WGS) entry which is preliminary data.</text>
</comment>
<dbReference type="InterPro" id="IPR011335">
    <property type="entry name" value="Restrct_endonuc-II-like"/>
</dbReference>
<protein>
    <recommendedName>
        <fullName evidence="1">Putative restriction endonuclease domain-containing protein</fullName>
    </recommendedName>
</protein>
<gene>
    <name evidence="2" type="ORF">DM484_02845</name>
</gene>
<dbReference type="Pfam" id="PF05685">
    <property type="entry name" value="Uma2"/>
    <property type="match status" value="1"/>
</dbReference>
<sequence length="200" mass="23449">MAINPKTYWISEEDYLQSELISETKHEYMDGQVYAMTGASRNHERIAGNVFGEIRNWLKGRPCEPFASDMKVKVGNNFFYPDAMVVCDEQNPHEYYTDCPVLIVEVLSKNTRRKDETTKRLAYFNIFTLQEYVLIEQDIVDVELCRRSKGWVSEHFFMGDEVCFESIGLTLTVEEIYARVDNEDVKTYFEEKRMALEQSV</sequence>
<dbReference type="PANTHER" id="PTHR36558">
    <property type="entry name" value="GLR1098 PROTEIN"/>
    <property type="match status" value="1"/>
</dbReference>
<accession>A0A2W4RSN1</accession>
<reference evidence="2 3" key="1">
    <citation type="journal article" date="2018" name="Aquat. Microb. Ecol.">
        <title>Gammaproteobacterial methanotrophs dominate.</title>
        <authorList>
            <person name="Rissanen A.J."/>
            <person name="Saarenheimo J."/>
            <person name="Tiirola M."/>
            <person name="Peura S."/>
            <person name="Aalto S.L."/>
            <person name="Karvinen A."/>
            <person name="Nykanen H."/>
        </authorList>
    </citation>
    <scope>NUCLEOTIDE SEQUENCE [LARGE SCALE GENOMIC DNA]</scope>
    <source>
        <strain evidence="2">AMbin10</strain>
    </source>
</reference>
<dbReference type="Gene3D" id="3.90.1570.10">
    <property type="entry name" value="tt1808, chain A"/>
    <property type="match status" value="1"/>
</dbReference>
<feature type="domain" description="Putative restriction endonuclease" evidence="1">
    <location>
        <begin position="13"/>
        <end position="161"/>
    </location>
</feature>
<dbReference type="AlphaFoldDB" id="A0A2W4RSN1"/>
<name>A0A2W4RSN1_9GAMM</name>
<dbReference type="EMBL" id="QJPH01000154">
    <property type="protein sequence ID" value="PZN84429.1"/>
    <property type="molecule type" value="Genomic_DNA"/>
</dbReference>
<evidence type="ECO:0000259" key="1">
    <source>
        <dbReference type="Pfam" id="PF05685"/>
    </source>
</evidence>
<organism evidence="2 3">
    <name type="scientific">Candidatus Methylumidiphilus alinenensis</name>
    <dbReference type="NCBI Taxonomy" id="2202197"/>
    <lineage>
        <taxon>Bacteria</taxon>
        <taxon>Pseudomonadati</taxon>
        <taxon>Pseudomonadota</taxon>
        <taxon>Gammaproteobacteria</taxon>
        <taxon>Methylococcales</taxon>
        <taxon>Candidatus Methylumidiphilus</taxon>
    </lineage>
</organism>
<proteinExistence type="predicted"/>
<dbReference type="PANTHER" id="PTHR36558:SF1">
    <property type="entry name" value="RESTRICTION ENDONUCLEASE DOMAIN-CONTAINING PROTEIN-RELATED"/>
    <property type="match status" value="1"/>
</dbReference>
<dbReference type="InterPro" id="IPR008538">
    <property type="entry name" value="Uma2"/>
</dbReference>
<evidence type="ECO:0000313" key="2">
    <source>
        <dbReference type="EMBL" id="PZN84429.1"/>
    </source>
</evidence>
<evidence type="ECO:0000313" key="3">
    <source>
        <dbReference type="Proteomes" id="UP000249396"/>
    </source>
</evidence>